<gene>
    <name evidence="18" type="primary">dnaQ</name>
    <name evidence="21" type="ORF">HMPREF9465_02124</name>
</gene>
<evidence type="ECO:0000256" key="18">
    <source>
        <dbReference type="RuleBase" id="RU364087"/>
    </source>
</evidence>
<dbReference type="NCBIfam" id="NF004316">
    <property type="entry name" value="PRK05711.1"/>
    <property type="match status" value="1"/>
</dbReference>
<evidence type="ECO:0000256" key="3">
    <source>
        <dbReference type="ARBA" id="ARBA00020352"/>
    </source>
</evidence>
<dbReference type="STRING" id="742823.HMPREF9465_02124"/>
<feature type="active site" description="Proton acceptor" evidence="15">
    <location>
        <position position="198"/>
    </location>
</feature>
<dbReference type="Gene3D" id="3.30.420.10">
    <property type="entry name" value="Ribonuclease H-like superfamily/Ribonuclease H"/>
    <property type="match status" value="1"/>
</dbReference>
<evidence type="ECO:0000256" key="6">
    <source>
        <dbReference type="ARBA" id="ARBA00022705"/>
    </source>
</evidence>
<dbReference type="GO" id="GO:0005829">
    <property type="term" value="C:cytosol"/>
    <property type="evidence" value="ECO:0007669"/>
    <property type="project" value="TreeGrafter"/>
</dbReference>
<feature type="region of interest" description="Disordered" evidence="19">
    <location>
        <begin position="1"/>
        <end position="41"/>
    </location>
</feature>
<comment type="function">
    <text evidence="18">DNA polymerase III is a complex, multichain enzyme responsible for most of the replicative synthesis in bacteria. The epsilon subunit contain the editing function and is a proofreading 3'-5' exonuclease.</text>
</comment>
<comment type="cofactor">
    <cofactor evidence="1 18">
        <name>Mn(2+)</name>
        <dbReference type="ChEBI" id="CHEBI:29035"/>
    </cofactor>
</comment>
<evidence type="ECO:0000259" key="20">
    <source>
        <dbReference type="SMART" id="SM00479"/>
    </source>
</evidence>
<dbReference type="AlphaFoldDB" id="K1JUJ4"/>
<dbReference type="InterPro" id="IPR012337">
    <property type="entry name" value="RNaseH-like_sf"/>
</dbReference>
<keyword evidence="7 18" id="KW-0540">Nuclease</keyword>
<evidence type="ECO:0000256" key="11">
    <source>
        <dbReference type="ARBA" id="ARBA00022842"/>
    </source>
</evidence>
<evidence type="ECO:0000256" key="19">
    <source>
        <dbReference type="SAM" id="MobiDB-lite"/>
    </source>
</evidence>
<dbReference type="InterPro" id="IPR036397">
    <property type="entry name" value="RNaseH_sf"/>
</dbReference>
<evidence type="ECO:0000256" key="9">
    <source>
        <dbReference type="ARBA" id="ARBA00022801"/>
    </source>
</evidence>
<dbReference type="SUPFAM" id="SSF53098">
    <property type="entry name" value="Ribonuclease H-like"/>
    <property type="match status" value="1"/>
</dbReference>
<dbReference type="InterPro" id="IPR006054">
    <property type="entry name" value="DnaQ"/>
</dbReference>
<dbReference type="Proteomes" id="UP000005835">
    <property type="component" value="Unassembled WGS sequence"/>
</dbReference>
<keyword evidence="11 17" id="KW-0460">Magnesium</keyword>
<evidence type="ECO:0000256" key="15">
    <source>
        <dbReference type="PIRSR" id="PIRSR606309-1"/>
    </source>
</evidence>
<evidence type="ECO:0000256" key="8">
    <source>
        <dbReference type="ARBA" id="ARBA00022723"/>
    </source>
</evidence>
<dbReference type="Pfam" id="PF00929">
    <property type="entry name" value="RNase_T"/>
    <property type="match status" value="1"/>
</dbReference>
<feature type="binding site" evidence="16">
    <location>
        <position position="52"/>
    </location>
    <ligand>
        <name>substrate</name>
    </ligand>
</feature>
<proteinExistence type="predicted"/>
<organism evidence="21 22">
    <name type="scientific">Sutterella wadsworthensis 2_1_59BFAA</name>
    <dbReference type="NCBI Taxonomy" id="742823"/>
    <lineage>
        <taxon>Bacteria</taxon>
        <taxon>Pseudomonadati</taxon>
        <taxon>Pseudomonadota</taxon>
        <taxon>Betaproteobacteria</taxon>
        <taxon>Burkholderiales</taxon>
        <taxon>Sutterellaceae</taxon>
        <taxon>Sutterella</taxon>
    </lineage>
</organism>
<dbReference type="HOGENOM" id="CLU_047806_2_0_4"/>
<dbReference type="SMART" id="SM00479">
    <property type="entry name" value="EXOIII"/>
    <property type="match status" value="1"/>
</dbReference>
<dbReference type="NCBIfam" id="TIGR01406">
    <property type="entry name" value="dnaQ_proteo"/>
    <property type="match status" value="1"/>
</dbReference>
<comment type="catalytic activity">
    <reaction evidence="14 18">
        <text>DNA(n) + a 2'-deoxyribonucleoside 5'-triphosphate = DNA(n+1) + diphosphate</text>
        <dbReference type="Rhea" id="RHEA:22508"/>
        <dbReference type="Rhea" id="RHEA-COMP:17339"/>
        <dbReference type="Rhea" id="RHEA-COMP:17340"/>
        <dbReference type="ChEBI" id="CHEBI:33019"/>
        <dbReference type="ChEBI" id="CHEBI:61560"/>
        <dbReference type="ChEBI" id="CHEBI:173112"/>
        <dbReference type="EC" id="2.7.7.7"/>
    </reaction>
</comment>
<keyword evidence="6 18" id="KW-0235">DNA replication</keyword>
<feature type="compositionally biased region" description="Basic and acidic residues" evidence="19">
    <location>
        <begin position="10"/>
        <end position="20"/>
    </location>
</feature>
<evidence type="ECO:0000313" key="22">
    <source>
        <dbReference type="Proteomes" id="UP000005835"/>
    </source>
</evidence>
<evidence type="ECO:0000256" key="17">
    <source>
        <dbReference type="PIRSR" id="PIRSR606309-3"/>
    </source>
</evidence>
<protein>
    <recommendedName>
        <fullName evidence="3 18">DNA polymerase III subunit epsilon</fullName>
        <ecNumber evidence="2 18">2.7.7.7</ecNumber>
    </recommendedName>
</protein>
<evidence type="ECO:0000256" key="10">
    <source>
        <dbReference type="ARBA" id="ARBA00022839"/>
    </source>
</evidence>
<feature type="binding site" evidence="16">
    <location>
        <position position="203"/>
    </location>
    <ligand>
        <name>substrate</name>
    </ligand>
</feature>
<evidence type="ECO:0000256" key="7">
    <source>
        <dbReference type="ARBA" id="ARBA00022722"/>
    </source>
</evidence>
<keyword evidence="4 18" id="KW-0808">Transferase</keyword>
<dbReference type="PATRIC" id="fig|742823.3.peg.2132"/>
<feature type="binding site" evidence="16">
    <location>
        <position position="98"/>
    </location>
    <ligand>
        <name>substrate</name>
    </ligand>
</feature>
<dbReference type="GO" id="GO:0045004">
    <property type="term" value="P:DNA replication proofreading"/>
    <property type="evidence" value="ECO:0007669"/>
    <property type="project" value="TreeGrafter"/>
</dbReference>
<keyword evidence="9 18" id="KW-0378">Hydrolase</keyword>
<evidence type="ECO:0000256" key="5">
    <source>
        <dbReference type="ARBA" id="ARBA00022695"/>
    </source>
</evidence>
<dbReference type="EC" id="2.7.7.7" evidence="2 18"/>
<dbReference type="PANTHER" id="PTHR30231">
    <property type="entry name" value="DNA POLYMERASE III SUBUNIT EPSILON"/>
    <property type="match status" value="1"/>
</dbReference>
<evidence type="ECO:0000256" key="16">
    <source>
        <dbReference type="PIRSR" id="PIRSR606309-2"/>
    </source>
</evidence>
<dbReference type="GO" id="GO:0003887">
    <property type="term" value="F:DNA-directed DNA polymerase activity"/>
    <property type="evidence" value="ECO:0007669"/>
    <property type="project" value="UniProtKB-KW"/>
</dbReference>
<dbReference type="PANTHER" id="PTHR30231:SF41">
    <property type="entry name" value="DNA POLYMERASE III SUBUNIT EPSILON"/>
    <property type="match status" value="1"/>
</dbReference>
<keyword evidence="12 18" id="KW-0239">DNA-directed DNA polymerase</keyword>
<dbReference type="EMBL" id="ADMG01000047">
    <property type="protein sequence ID" value="EKB30298.1"/>
    <property type="molecule type" value="Genomic_DNA"/>
</dbReference>
<comment type="subunit">
    <text evidence="18">DNA polymerase III contains a core (composed of alpha, epsilon and theta chains) that associates with a tau subunit. This core dimerizes to form the POLIII' complex. PolIII' associates with the gamma complex (composed of gamma, delta, delta', psi and chi chains) and with the beta chain to form the complete DNA polymerase III complex.</text>
</comment>
<dbReference type="GO" id="GO:0046872">
    <property type="term" value="F:metal ion binding"/>
    <property type="evidence" value="ECO:0007669"/>
    <property type="project" value="UniProtKB-KW"/>
</dbReference>
<keyword evidence="8 17" id="KW-0479">Metal-binding</keyword>
<dbReference type="OrthoDB" id="9804290at2"/>
<keyword evidence="10 18" id="KW-0269">Exonuclease</keyword>
<dbReference type="NCBIfam" id="TIGR00573">
    <property type="entry name" value="dnaq"/>
    <property type="match status" value="1"/>
</dbReference>
<evidence type="ECO:0000256" key="1">
    <source>
        <dbReference type="ARBA" id="ARBA00001936"/>
    </source>
</evidence>
<dbReference type="InterPro" id="IPR006309">
    <property type="entry name" value="DnaQ_proteo"/>
</dbReference>
<name>K1JUJ4_9BURK</name>
<sequence>MASTTEYEDERINLSKDAPKQARPRKKILVPPKPHEKRYSSFNKPQITLDTETTGLDPDKGDRILEIGCVRLNGREISLDPDDYLQIYINPERDIPEETTAIHGITNEKVKDCPVFADIVDEFLDFVSDTELLIHNAKFDVGFINMELERLGRGRLEDYVAQITDTLEIAREMYPGRRVSLDGLCLMHKIDNSARVFHGALLDSQLLAEVYLTMTRGQGEIDLDNWGDAVEIPPEIIARLTMPEPSPEELAEHEKMLDKADKQCKATCAWRKALGIGVEEKAS</sequence>
<evidence type="ECO:0000256" key="4">
    <source>
        <dbReference type="ARBA" id="ARBA00022679"/>
    </source>
</evidence>
<evidence type="ECO:0000313" key="21">
    <source>
        <dbReference type="EMBL" id="EKB30298.1"/>
    </source>
</evidence>
<dbReference type="GO" id="GO:0003677">
    <property type="term" value="F:DNA binding"/>
    <property type="evidence" value="ECO:0007669"/>
    <property type="project" value="InterPro"/>
</dbReference>
<dbReference type="GO" id="GO:0008408">
    <property type="term" value="F:3'-5' exonuclease activity"/>
    <property type="evidence" value="ECO:0007669"/>
    <property type="project" value="TreeGrafter"/>
</dbReference>
<keyword evidence="5 18" id="KW-0548">Nucleotidyltransferase</keyword>
<dbReference type="InterPro" id="IPR013520">
    <property type="entry name" value="Ribonucl_H"/>
</dbReference>
<feature type="binding site" evidence="16">
    <location>
        <position position="103"/>
    </location>
    <ligand>
        <name>substrate</name>
    </ligand>
</feature>
<evidence type="ECO:0000256" key="14">
    <source>
        <dbReference type="ARBA" id="ARBA00049244"/>
    </source>
</evidence>
<accession>K1JUJ4</accession>
<feature type="binding site" evidence="16">
    <location>
        <position position="50"/>
    </location>
    <ligand>
        <name>substrate</name>
    </ligand>
</feature>
<evidence type="ECO:0000256" key="12">
    <source>
        <dbReference type="ARBA" id="ARBA00022932"/>
    </source>
</evidence>
<dbReference type="eggNOG" id="COG0847">
    <property type="taxonomic scope" value="Bacteria"/>
</dbReference>
<evidence type="ECO:0000256" key="13">
    <source>
        <dbReference type="ARBA" id="ARBA00023211"/>
    </source>
</evidence>
<dbReference type="FunFam" id="3.30.420.10:FF:000012">
    <property type="entry name" value="DNA polymerase III subunit epsilon"/>
    <property type="match status" value="1"/>
</dbReference>
<feature type="domain" description="Exonuclease" evidence="20">
    <location>
        <begin position="45"/>
        <end position="220"/>
    </location>
</feature>
<comment type="caution">
    <text evidence="21">The sequence shown here is derived from an EMBL/GenBank/DDBJ whole genome shotgun (WGS) entry which is preliminary data.</text>
</comment>
<feature type="binding site" evidence="17">
    <location>
        <position position="203"/>
    </location>
    <ligand>
        <name>a divalent metal cation</name>
        <dbReference type="ChEBI" id="CHEBI:60240"/>
        <label>1</label>
        <note>catalytic</note>
    </ligand>
</feature>
<comment type="cofactor">
    <cofactor evidence="17">
        <name>Mg(2+)</name>
        <dbReference type="ChEBI" id="CHEBI:18420"/>
    </cofactor>
    <cofactor evidence="17">
        <name>Mn(2+)</name>
        <dbReference type="ChEBI" id="CHEBI:29035"/>
    </cofactor>
    <text evidence="17">Binds 2 divalent metal cations. Magnesium or manganese.</text>
</comment>
<evidence type="ECO:0000256" key="2">
    <source>
        <dbReference type="ARBA" id="ARBA00012417"/>
    </source>
</evidence>
<reference evidence="21 22" key="1">
    <citation type="submission" date="2012-05" db="EMBL/GenBank/DDBJ databases">
        <title>The Genome Sequence of Sutterella wadsworthensis 2_1_59BFAA.</title>
        <authorList>
            <consortium name="The Broad Institute Genome Sequencing Platform"/>
            <person name="Earl A."/>
            <person name="Ward D."/>
            <person name="Feldgarden M."/>
            <person name="Gevers D."/>
            <person name="Daigneault M."/>
            <person name="Strauss J."/>
            <person name="Allen-Vercoe E."/>
            <person name="Walker B."/>
            <person name="Young S.K."/>
            <person name="Zeng Q."/>
            <person name="Gargeya S."/>
            <person name="Fitzgerald M."/>
            <person name="Haas B."/>
            <person name="Abouelleil A."/>
            <person name="Alvarado L."/>
            <person name="Arachchi H.M."/>
            <person name="Berlin A.M."/>
            <person name="Chapman S.B."/>
            <person name="Goldberg J."/>
            <person name="Griggs A."/>
            <person name="Gujja S."/>
            <person name="Hansen M."/>
            <person name="Howarth C."/>
            <person name="Imamovic A."/>
            <person name="Larimer J."/>
            <person name="McCowen C."/>
            <person name="Montmayeur A."/>
            <person name="Murphy C."/>
            <person name="Neiman D."/>
            <person name="Pearson M."/>
            <person name="Priest M."/>
            <person name="Roberts A."/>
            <person name="Saif S."/>
            <person name="Shea T."/>
            <person name="Sisk P."/>
            <person name="Sykes S."/>
            <person name="Wortman J."/>
            <person name="Nusbaum C."/>
            <person name="Birren B."/>
        </authorList>
    </citation>
    <scope>NUCLEOTIDE SEQUENCE [LARGE SCALE GENOMIC DNA]</scope>
    <source>
        <strain evidence="21 22">2_1_59BFAA</strain>
    </source>
</reference>
<feature type="binding site" evidence="17">
    <location>
        <position position="52"/>
    </location>
    <ligand>
        <name>a divalent metal cation</name>
        <dbReference type="ChEBI" id="CHEBI:60240"/>
        <label>1</label>
        <note>catalytic</note>
    </ligand>
</feature>
<feature type="binding site" evidence="17">
    <location>
        <position position="50"/>
    </location>
    <ligand>
        <name>a divalent metal cation</name>
        <dbReference type="ChEBI" id="CHEBI:60240"/>
        <label>1</label>
        <note>catalytic</note>
    </ligand>
</feature>
<dbReference type="CDD" id="cd06131">
    <property type="entry name" value="DNA_pol_III_epsilon_Ecoli_like"/>
    <property type="match status" value="1"/>
</dbReference>
<keyword evidence="13 17" id="KW-0464">Manganese</keyword>
<keyword evidence="22" id="KW-1185">Reference proteome</keyword>